<name>A0AAE0J1X7_9PEZI</name>
<feature type="region of interest" description="Disordered" evidence="1">
    <location>
        <begin position="566"/>
        <end position="616"/>
    </location>
</feature>
<feature type="compositionally biased region" description="Polar residues" evidence="1">
    <location>
        <begin position="1"/>
        <end position="14"/>
    </location>
</feature>
<feature type="compositionally biased region" description="Low complexity" evidence="1">
    <location>
        <begin position="366"/>
        <end position="392"/>
    </location>
</feature>
<sequence length="616" mass="65257">MYSNNGPKKTNSYALKNRRERERAEWAEERARQLRDSTINRVIDHTGLHNTHNISTNTPPFLLWTNGRDSQAPEEPFVSRPPAIGHRAAITTGPVSPVPDSELDVSDVRVSLQEIEDEDEEPEQKGYTADELEVAQILVDMAHGRIPERAATPAPAREPTPARAPTPAPVAAPTPAVAAPAAPSSAAAPSPAAAQAARAARTPSPTAAPRPAPSSSPAAVPVALATPPTPSPIPAPDSALVPTTPNGYGSSPEGSVEYRYVAADDHSDYELRQGSMSPARYRARALRFDSSEDDLTPPRTSAGTAQGNMAVNNARAANLNADADAELTDADISSIAAARRGRNNRAARAGNIAVDAGIHSVASGRVARPAATANRRARARPAAVPASEAAVASEVIDLTEETPEPQLPTTVAPASRPALSPPPRSPSADNGLAAIGSRRARQASPNPARPVARSSRNRSRRAVQPSRAPANPAPAVELQGEPESDSDLLPADGEYFNSRLERRDLARRYRESNGDMRAIRNSHPGSRYRSDPAESNRILLILGDAADRGQIELTKFHASRIRTLREKQAKEEARQRERDREKGLGDPVATRATYRRGGGRSGRGGRGGGAGSGIAV</sequence>
<dbReference type="AlphaFoldDB" id="A0AAE0J1X7"/>
<reference evidence="2" key="1">
    <citation type="journal article" date="2023" name="Mol. Phylogenet. Evol.">
        <title>Genome-scale phylogeny and comparative genomics of the fungal order Sordariales.</title>
        <authorList>
            <person name="Hensen N."/>
            <person name="Bonometti L."/>
            <person name="Westerberg I."/>
            <person name="Brannstrom I.O."/>
            <person name="Guillou S."/>
            <person name="Cros-Aarteil S."/>
            <person name="Calhoun S."/>
            <person name="Haridas S."/>
            <person name="Kuo A."/>
            <person name="Mondo S."/>
            <person name="Pangilinan J."/>
            <person name="Riley R."/>
            <person name="LaButti K."/>
            <person name="Andreopoulos B."/>
            <person name="Lipzen A."/>
            <person name="Chen C."/>
            <person name="Yan M."/>
            <person name="Daum C."/>
            <person name="Ng V."/>
            <person name="Clum A."/>
            <person name="Steindorff A."/>
            <person name="Ohm R.A."/>
            <person name="Martin F."/>
            <person name="Silar P."/>
            <person name="Natvig D.O."/>
            <person name="Lalanne C."/>
            <person name="Gautier V."/>
            <person name="Ament-Velasquez S.L."/>
            <person name="Kruys A."/>
            <person name="Hutchinson M.I."/>
            <person name="Powell A.J."/>
            <person name="Barry K."/>
            <person name="Miller A.N."/>
            <person name="Grigoriev I.V."/>
            <person name="Debuchy R."/>
            <person name="Gladieux P."/>
            <person name="Hiltunen Thoren M."/>
            <person name="Johannesson H."/>
        </authorList>
    </citation>
    <scope>NUCLEOTIDE SEQUENCE</scope>
    <source>
        <strain evidence="2">SMH4131-1</strain>
    </source>
</reference>
<feature type="region of interest" description="Disordered" evidence="1">
    <location>
        <begin position="366"/>
        <end position="494"/>
    </location>
</feature>
<keyword evidence="3" id="KW-1185">Reference proteome</keyword>
<evidence type="ECO:0000313" key="3">
    <source>
        <dbReference type="Proteomes" id="UP001286456"/>
    </source>
</evidence>
<feature type="compositionally biased region" description="Basic and acidic residues" evidence="1">
    <location>
        <begin position="566"/>
        <end position="584"/>
    </location>
</feature>
<evidence type="ECO:0000256" key="1">
    <source>
        <dbReference type="SAM" id="MobiDB-lite"/>
    </source>
</evidence>
<evidence type="ECO:0000313" key="2">
    <source>
        <dbReference type="EMBL" id="KAK3335190.1"/>
    </source>
</evidence>
<dbReference type="EMBL" id="JAUEPO010000001">
    <property type="protein sequence ID" value="KAK3335190.1"/>
    <property type="molecule type" value="Genomic_DNA"/>
</dbReference>
<feature type="compositionally biased region" description="Low complexity" evidence="1">
    <location>
        <begin position="173"/>
        <end position="205"/>
    </location>
</feature>
<organism evidence="2 3">
    <name type="scientific">Cercophora scortea</name>
    <dbReference type="NCBI Taxonomy" id="314031"/>
    <lineage>
        <taxon>Eukaryota</taxon>
        <taxon>Fungi</taxon>
        <taxon>Dikarya</taxon>
        <taxon>Ascomycota</taxon>
        <taxon>Pezizomycotina</taxon>
        <taxon>Sordariomycetes</taxon>
        <taxon>Sordariomycetidae</taxon>
        <taxon>Sordariales</taxon>
        <taxon>Lasiosphaeriaceae</taxon>
        <taxon>Cercophora</taxon>
    </lineage>
</organism>
<dbReference type="Proteomes" id="UP001286456">
    <property type="component" value="Unassembled WGS sequence"/>
</dbReference>
<reference evidence="2" key="2">
    <citation type="submission" date="2023-06" db="EMBL/GenBank/DDBJ databases">
        <authorList>
            <consortium name="Lawrence Berkeley National Laboratory"/>
            <person name="Haridas S."/>
            <person name="Hensen N."/>
            <person name="Bonometti L."/>
            <person name="Westerberg I."/>
            <person name="Brannstrom I.O."/>
            <person name="Guillou S."/>
            <person name="Cros-Aarteil S."/>
            <person name="Calhoun S."/>
            <person name="Kuo A."/>
            <person name="Mondo S."/>
            <person name="Pangilinan J."/>
            <person name="Riley R."/>
            <person name="Labutti K."/>
            <person name="Andreopoulos B."/>
            <person name="Lipzen A."/>
            <person name="Chen C."/>
            <person name="Yanf M."/>
            <person name="Daum C."/>
            <person name="Ng V."/>
            <person name="Clum A."/>
            <person name="Steindorff A."/>
            <person name="Ohm R."/>
            <person name="Martin F."/>
            <person name="Silar P."/>
            <person name="Natvig D."/>
            <person name="Lalanne C."/>
            <person name="Gautier V."/>
            <person name="Ament-Velasquez S.L."/>
            <person name="Kruys A."/>
            <person name="Hutchinson M.I."/>
            <person name="Powell A.J."/>
            <person name="Barry K."/>
            <person name="Miller A.N."/>
            <person name="Grigoriev I.V."/>
            <person name="Debuchy R."/>
            <person name="Gladieux P."/>
            <person name="Thoren M.H."/>
            <person name="Johannesson H."/>
        </authorList>
    </citation>
    <scope>NUCLEOTIDE SEQUENCE</scope>
    <source>
        <strain evidence="2">SMH4131-1</strain>
    </source>
</reference>
<gene>
    <name evidence="2" type="ORF">B0T19DRAFT_395076</name>
</gene>
<feature type="compositionally biased region" description="Pro residues" evidence="1">
    <location>
        <begin position="156"/>
        <end position="172"/>
    </location>
</feature>
<protein>
    <submittedName>
        <fullName evidence="2">Uncharacterized protein</fullName>
    </submittedName>
</protein>
<feature type="compositionally biased region" description="Low complexity" evidence="1">
    <location>
        <begin position="407"/>
        <end position="418"/>
    </location>
</feature>
<feature type="compositionally biased region" description="Gly residues" evidence="1">
    <location>
        <begin position="599"/>
        <end position="616"/>
    </location>
</feature>
<feature type="compositionally biased region" description="Low complexity" evidence="1">
    <location>
        <begin position="215"/>
        <end position="226"/>
    </location>
</feature>
<feature type="region of interest" description="Disordered" evidence="1">
    <location>
        <begin position="1"/>
        <end position="21"/>
    </location>
</feature>
<feature type="compositionally biased region" description="Polar residues" evidence="1">
    <location>
        <begin position="241"/>
        <end position="253"/>
    </location>
</feature>
<feature type="region of interest" description="Disordered" evidence="1">
    <location>
        <begin position="139"/>
        <end position="257"/>
    </location>
</feature>
<accession>A0AAE0J1X7</accession>
<comment type="caution">
    <text evidence="2">The sequence shown here is derived from an EMBL/GenBank/DDBJ whole genome shotgun (WGS) entry which is preliminary data.</text>
</comment>
<proteinExistence type="predicted"/>